<keyword evidence="15" id="KW-0675">Receptor</keyword>
<dbReference type="Pfam" id="PF02932">
    <property type="entry name" value="Neur_chan_memb"/>
    <property type="match status" value="1"/>
</dbReference>
<evidence type="ECO:0000256" key="1">
    <source>
        <dbReference type="ARBA" id="ARBA00004141"/>
    </source>
</evidence>
<keyword evidence="7 11" id="KW-1133">Transmembrane helix</keyword>
<dbReference type="InParanoid" id="A0A1S3K9Y3"/>
<accession>A0A1S3K9Y3</accession>
<keyword evidence="8" id="KW-0406">Ion transport</keyword>
<dbReference type="InterPro" id="IPR036734">
    <property type="entry name" value="Neur_chan_lig-bd_sf"/>
</dbReference>
<dbReference type="KEGG" id="lak:106179975"/>
<evidence type="ECO:0000256" key="4">
    <source>
        <dbReference type="ARBA" id="ARBA00022475"/>
    </source>
</evidence>
<evidence type="ECO:0000256" key="5">
    <source>
        <dbReference type="ARBA" id="ARBA00022692"/>
    </source>
</evidence>
<keyword evidence="5 11" id="KW-0812">Transmembrane</keyword>
<feature type="transmembrane region" description="Helical" evidence="11">
    <location>
        <begin position="138"/>
        <end position="161"/>
    </location>
</feature>
<dbReference type="RefSeq" id="XP_013419259.1">
    <property type="nucleotide sequence ID" value="XM_013563805.1"/>
</dbReference>
<dbReference type="InterPro" id="IPR006029">
    <property type="entry name" value="Neurotrans-gated_channel_TM"/>
</dbReference>
<dbReference type="InterPro" id="IPR006201">
    <property type="entry name" value="Neur_channel"/>
</dbReference>
<dbReference type="Proteomes" id="UP000085678">
    <property type="component" value="Unplaced"/>
</dbReference>
<evidence type="ECO:0000313" key="15">
    <source>
        <dbReference type="RefSeq" id="XP_013419259.1"/>
    </source>
</evidence>
<proteinExistence type="predicted"/>
<dbReference type="STRING" id="7574.A0A1S3K9Y3"/>
<evidence type="ECO:0000256" key="7">
    <source>
        <dbReference type="ARBA" id="ARBA00022989"/>
    </source>
</evidence>
<feature type="domain" description="Neurotransmitter-gated ion-channel ligand-binding" evidence="12">
    <location>
        <begin position="1"/>
        <end position="72"/>
    </location>
</feature>
<dbReference type="GO" id="GO:0005886">
    <property type="term" value="C:plasma membrane"/>
    <property type="evidence" value="ECO:0007669"/>
    <property type="project" value="UniProtKB-SubCell"/>
</dbReference>
<dbReference type="GO" id="GO:0005230">
    <property type="term" value="F:extracellular ligand-gated monoatomic ion channel activity"/>
    <property type="evidence" value="ECO:0007669"/>
    <property type="project" value="InterPro"/>
</dbReference>
<dbReference type="InterPro" id="IPR006202">
    <property type="entry name" value="Neur_chan_lig-bd"/>
</dbReference>
<evidence type="ECO:0000313" key="14">
    <source>
        <dbReference type="Proteomes" id="UP000085678"/>
    </source>
</evidence>
<feature type="domain" description="Neurotransmitter-gated ion-channel transmembrane" evidence="13">
    <location>
        <begin position="80"/>
        <end position="169"/>
    </location>
</feature>
<dbReference type="SUPFAM" id="SSF90112">
    <property type="entry name" value="Neurotransmitter-gated ion-channel transmembrane pore"/>
    <property type="match status" value="1"/>
</dbReference>
<evidence type="ECO:0000256" key="8">
    <source>
        <dbReference type="ARBA" id="ARBA00023065"/>
    </source>
</evidence>
<dbReference type="PANTHER" id="PTHR18945">
    <property type="entry name" value="NEUROTRANSMITTER GATED ION CHANNEL"/>
    <property type="match status" value="1"/>
</dbReference>
<dbReference type="GO" id="GO:0004888">
    <property type="term" value="F:transmembrane signaling receptor activity"/>
    <property type="evidence" value="ECO:0007669"/>
    <property type="project" value="InterPro"/>
</dbReference>
<dbReference type="SUPFAM" id="SSF63712">
    <property type="entry name" value="Nicotinic receptor ligand binding domain-like"/>
    <property type="match status" value="1"/>
</dbReference>
<evidence type="ECO:0000256" key="11">
    <source>
        <dbReference type="SAM" id="Phobius"/>
    </source>
</evidence>
<feature type="transmembrane region" description="Helical" evidence="11">
    <location>
        <begin position="76"/>
        <end position="97"/>
    </location>
</feature>
<evidence type="ECO:0000256" key="9">
    <source>
        <dbReference type="ARBA" id="ARBA00023136"/>
    </source>
</evidence>
<dbReference type="OrthoDB" id="442503at2759"/>
<evidence type="ECO:0000256" key="3">
    <source>
        <dbReference type="ARBA" id="ARBA00022448"/>
    </source>
</evidence>
<name>A0A1S3K9Y3_LINAN</name>
<dbReference type="Pfam" id="PF02931">
    <property type="entry name" value="Neur_chan_LBD"/>
    <property type="match status" value="1"/>
</dbReference>
<keyword evidence="9 11" id="KW-0472">Membrane</keyword>
<dbReference type="InterPro" id="IPR036719">
    <property type="entry name" value="Neuro-gated_channel_TM_sf"/>
</dbReference>
<evidence type="ECO:0000256" key="10">
    <source>
        <dbReference type="ARBA" id="ARBA00023303"/>
    </source>
</evidence>
<dbReference type="InterPro" id="IPR038050">
    <property type="entry name" value="Neuro_actylchol_rec"/>
</dbReference>
<keyword evidence="6" id="KW-0732">Signal</keyword>
<evidence type="ECO:0000259" key="12">
    <source>
        <dbReference type="Pfam" id="PF02931"/>
    </source>
</evidence>
<dbReference type="InterPro" id="IPR006028">
    <property type="entry name" value="GABAA/Glycine_rcpt"/>
</dbReference>
<sequence>MDSQTCEIQMKSYAHTTNDVIYQWDDDPLQTETTLFTPEFTLEDWSLIYNCTGRTITGEYSCISVKFQLKRDIRFYLLKLYAPTVVVVLLSFLNFFIDPRAVPARVSIGLITVLTITTQSVSIQDRLPTVSYITAADVWLTACLLFVFGSMLEYTAVNVLLQKEKKREKKGIGALAGNINKAFRDSFSTDLNGSKVDLHVEVNGALGASEFDKPWLTMSNVDKVAKFVFFIGFAVFNIIYWSVYLIVQK</sequence>
<organism evidence="14 15">
    <name type="scientific">Lingula anatina</name>
    <name type="common">Brachiopod</name>
    <name type="synonym">Lingula unguis</name>
    <dbReference type="NCBI Taxonomy" id="7574"/>
    <lineage>
        <taxon>Eukaryota</taxon>
        <taxon>Metazoa</taxon>
        <taxon>Spiralia</taxon>
        <taxon>Lophotrochozoa</taxon>
        <taxon>Brachiopoda</taxon>
        <taxon>Linguliformea</taxon>
        <taxon>Lingulata</taxon>
        <taxon>Lingulida</taxon>
        <taxon>Linguloidea</taxon>
        <taxon>Lingulidae</taxon>
        <taxon>Lingula</taxon>
    </lineage>
</organism>
<keyword evidence="3" id="KW-0813">Transport</keyword>
<dbReference type="Gene3D" id="2.70.170.10">
    <property type="entry name" value="Neurotransmitter-gated ion-channel ligand-binding domain"/>
    <property type="match status" value="1"/>
</dbReference>
<keyword evidence="14" id="KW-1185">Reference proteome</keyword>
<dbReference type="CDD" id="cd19049">
    <property type="entry name" value="LGIC_TM_anion"/>
    <property type="match status" value="1"/>
</dbReference>
<evidence type="ECO:0000256" key="2">
    <source>
        <dbReference type="ARBA" id="ARBA00004236"/>
    </source>
</evidence>
<dbReference type="PRINTS" id="PR00253">
    <property type="entry name" value="GABAARECEPTR"/>
</dbReference>
<reference evidence="15" key="1">
    <citation type="submission" date="2025-08" db="UniProtKB">
        <authorList>
            <consortium name="RefSeq"/>
        </authorList>
    </citation>
    <scope>IDENTIFICATION</scope>
    <source>
        <tissue evidence="15">Gonads</tissue>
    </source>
</reference>
<gene>
    <name evidence="15" type="primary">LOC106179975</name>
</gene>
<keyword evidence="4" id="KW-1003">Cell membrane</keyword>
<evidence type="ECO:0000259" key="13">
    <source>
        <dbReference type="Pfam" id="PF02932"/>
    </source>
</evidence>
<keyword evidence="10" id="KW-0407">Ion channel</keyword>
<dbReference type="GeneID" id="106179975"/>
<dbReference type="Gene3D" id="1.20.58.390">
    <property type="entry name" value="Neurotransmitter-gated ion-channel transmembrane domain"/>
    <property type="match status" value="1"/>
</dbReference>
<comment type="subcellular location">
    <subcellularLocation>
        <location evidence="2">Cell membrane</location>
    </subcellularLocation>
    <subcellularLocation>
        <location evidence="1">Membrane</location>
        <topology evidence="1">Multi-pass membrane protein</topology>
    </subcellularLocation>
</comment>
<evidence type="ECO:0000256" key="6">
    <source>
        <dbReference type="ARBA" id="ARBA00022729"/>
    </source>
</evidence>
<protein>
    <submittedName>
        <fullName evidence="15">Glycine receptor subunit alpha-3</fullName>
    </submittedName>
</protein>
<feature type="transmembrane region" description="Helical" evidence="11">
    <location>
        <begin position="227"/>
        <end position="247"/>
    </location>
</feature>
<dbReference type="AlphaFoldDB" id="A0A1S3K9Y3"/>